<dbReference type="Proteomes" id="UP000214365">
    <property type="component" value="Unassembled WGS sequence"/>
</dbReference>
<proteinExistence type="inferred from homology"/>
<comment type="caution">
    <text evidence="3">The sequence shown here is derived from an EMBL/GenBank/DDBJ whole genome shotgun (WGS) entry which is preliminary data.</text>
</comment>
<comment type="similarity">
    <text evidence="1">Belongs to the short-chain dehydrogenases/reductases (SDR) family.</text>
</comment>
<dbReference type="GO" id="GO:0016491">
    <property type="term" value="F:oxidoreductase activity"/>
    <property type="evidence" value="ECO:0007669"/>
    <property type="project" value="UniProtKB-KW"/>
</dbReference>
<gene>
    <name evidence="3" type="ORF">UA08_07738</name>
</gene>
<evidence type="ECO:0000256" key="1">
    <source>
        <dbReference type="ARBA" id="ARBA00006484"/>
    </source>
</evidence>
<dbReference type="PANTHER" id="PTHR43180:SF10">
    <property type="entry name" value="NAD(P)-BINDING PROTEIN"/>
    <property type="match status" value="1"/>
</dbReference>
<dbReference type="InterPro" id="IPR036291">
    <property type="entry name" value="NAD(P)-bd_dom_sf"/>
</dbReference>
<reference evidence="3" key="1">
    <citation type="submission" date="2015-06" db="EMBL/GenBank/DDBJ databases">
        <title>Talaromyces atroroseus IBT 11181 draft genome.</title>
        <authorList>
            <person name="Rasmussen K.B."/>
            <person name="Rasmussen S."/>
            <person name="Petersen B."/>
            <person name="Sicheritz-Ponten T."/>
            <person name="Mortensen U.H."/>
            <person name="Thrane U."/>
        </authorList>
    </citation>
    <scope>NUCLEOTIDE SEQUENCE [LARGE SCALE GENOMIC DNA]</scope>
    <source>
        <strain evidence="3">IBT 11181</strain>
    </source>
</reference>
<evidence type="ECO:0000313" key="4">
    <source>
        <dbReference type="Proteomes" id="UP000214365"/>
    </source>
</evidence>
<dbReference type="STRING" id="1441469.A0A225AP41"/>
<dbReference type="AlphaFoldDB" id="A0A225AP41"/>
<dbReference type="Pfam" id="PF00106">
    <property type="entry name" value="adh_short"/>
    <property type="match status" value="1"/>
</dbReference>
<dbReference type="PRINTS" id="PR00081">
    <property type="entry name" value="GDHRDH"/>
</dbReference>
<name>A0A225AP41_TALAT</name>
<dbReference type="SUPFAM" id="SSF51735">
    <property type="entry name" value="NAD(P)-binding Rossmann-fold domains"/>
    <property type="match status" value="1"/>
</dbReference>
<dbReference type="PANTHER" id="PTHR43180">
    <property type="entry name" value="3-OXOACYL-(ACYL-CARRIER-PROTEIN) REDUCTASE (AFU_ORTHOLOGUE AFUA_6G11210)"/>
    <property type="match status" value="1"/>
</dbReference>
<sequence>MTEFFIADEDLTGLKDKVVILTGGSSGIGLATANLLLSLGAKVISGDINAPTEEGAGLQFVKTNVTNWADLVDLFKKAKEQHGRIDYVFANAGIGPRADYLNLQADENGDPKEPTSEVLDVNLKSVVNTATLAVHYLKQQPEGGAIVLMGSSTGLQPVRAPDYSTAKHGVLGWARGLALLVDAAKLPIRVNTLMPSWTSTNVLPDLGGMMRAVSLESQPSLVVARVAAYLMTDTSRNGDVIYVSDGKYKEIEKSVLWPAYEKHIKGDGLSDDEVLVRLLSLAGQ</sequence>
<accession>A0A225AP41</accession>
<dbReference type="InterPro" id="IPR002347">
    <property type="entry name" value="SDR_fam"/>
</dbReference>
<dbReference type="OrthoDB" id="37659at2759"/>
<evidence type="ECO:0000256" key="2">
    <source>
        <dbReference type="ARBA" id="ARBA00023002"/>
    </source>
</evidence>
<dbReference type="RefSeq" id="XP_020116857.1">
    <property type="nucleotide sequence ID" value="XM_020262932.1"/>
</dbReference>
<keyword evidence="2" id="KW-0560">Oxidoreductase</keyword>
<dbReference type="GeneID" id="31007494"/>
<dbReference type="CDD" id="cd05323">
    <property type="entry name" value="ADH_SDR_c_like"/>
    <property type="match status" value="1"/>
</dbReference>
<evidence type="ECO:0000313" key="3">
    <source>
        <dbReference type="EMBL" id="OKL56736.1"/>
    </source>
</evidence>
<dbReference type="Gene3D" id="3.40.50.720">
    <property type="entry name" value="NAD(P)-binding Rossmann-like Domain"/>
    <property type="match status" value="1"/>
</dbReference>
<protein>
    <submittedName>
        <fullName evidence="3">Uncharacterized protein</fullName>
    </submittedName>
</protein>
<dbReference type="EMBL" id="LFMY01000013">
    <property type="protein sequence ID" value="OKL56736.1"/>
    <property type="molecule type" value="Genomic_DNA"/>
</dbReference>
<organism evidence="3 4">
    <name type="scientific">Talaromyces atroroseus</name>
    <dbReference type="NCBI Taxonomy" id="1441469"/>
    <lineage>
        <taxon>Eukaryota</taxon>
        <taxon>Fungi</taxon>
        <taxon>Dikarya</taxon>
        <taxon>Ascomycota</taxon>
        <taxon>Pezizomycotina</taxon>
        <taxon>Eurotiomycetes</taxon>
        <taxon>Eurotiomycetidae</taxon>
        <taxon>Eurotiales</taxon>
        <taxon>Trichocomaceae</taxon>
        <taxon>Talaromyces</taxon>
        <taxon>Talaromyces sect. Trachyspermi</taxon>
    </lineage>
</organism>
<keyword evidence="4" id="KW-1185">Reference proteome</keyword>